<evidence type="ECO:0000313" key="2">
    <source>
        <dbReference type="Proteomes" id="UP000304953"/>
    </source>
</evidence>
<sequence>MEYIKQSITFEIQEPTVLSLGKFDGLHRGHELLMEYMAEKKRERKDLKAVIFTFDIPPREQLQNLSAQVLTTNQEKMKLFESIGIDYLIECPFTREVMCMEPETFIEKIAVQLNVKYMVVGTDFRFGHKRRGDYRLLQEYAEAYGYEVKVVDKMQEYGRDISSTFVREEIAAGNMEKANELLGYQFFVEGTVLHGEKMGKAVLGIPTINLLPPKDKLLPPFGVYVTVTECRGKKYPGITNVGCKPTIEGKHPTGVETHLFDVTEEMYGEEVKVSFLTQVRRERKFPDLEALVAQMKQDIQFGKDYFHAREQDFQQLKQDTQPGKNYIIPEKRMPQSNICSQE</sequence>
<dbReference type="EC" id="2.7.1.26" evidence="1"/>
<evidence type="ECO:0000313" key="1">
    <source>
        <dbReference type="EMBL" id="TGY96582.1"/>
    </source>
</evidence>
<dbReference type="Proteomes" id="UP000304953">
    <property type="component" value="Unassembled WGS sequence"/>
</dbReference>
<comment type="caution">
    <text evidence="1">The sequence shown here is derived from an EMBL/GenBank/DDBJ whole genome shotgun (WGS) entry which is preliminary data.</text>
</comment>
<dbReference type="EMBL" id="SRYA01000015">
    <property type="protein sequence ID" value="TGY96582.1"/>
    <property type="molecule type" value="Genomic_DNA"/>
</dbReference>
<keyword evidence="1" id="KW-0808">Transferase</keyword>
<gene>
    <name evidence="1" type="ORF">E5329_09405</name>
</gene>
<dbReference type="EC" id="2.7.7.2" evidence="1"/>
<accession>A0AC61RY21</accession>
<organism evidence="1 2">
    <name type="scientific">Petralouisia muris</name>
    <dbReference type="NCBI Taxonomy" id="3032872"/>
    <lineage>
        <taxon>Bacteria</taxon>
        <taxon>Bacillati</taxon>
        <taxon>Bacillota</taxon>
        <taxon>Clostridia</taxon>
        <taxon>Lachnospirales</taxon>
        <taxon>Lachnospiraceae</taxon>
        <taxon>Petralouisia</taxon>
    </lineage>
</organism>
<proteinExistence type="predicted"/>
<keyword evidence="2" id="KW-1185">Reference proteome</keyword>
<protein>
    <submittedName>
        <fullName evidence="1">Bifunctional riboflavin kinase/FAD synthetase</fullName>
        <ecNumber evidence="1">2.7.1.26</ecNumber>
        <ecNumber evidence="1">2.7.7.2</ecNumber>
    </submittedName>
</protein>
<keyword evidence="1" id="KW-0548">Nucleotidyltransferase</keyword>
<keyword evidence="1" id="KW-0418">Kinase</keyword>
<name>A0AC61RY21_9FIRM</name>
<reference evidence="1" key="1">
    <citation type="submission" date="2019-04" db="EMBL/GenBank/DDBJ databases">
        <title>Microbes associate with the intestines of laboratory mice.</title>
        <authorList>
            <person name="Navarre W."/>
            <person name="Wong E."/>
            <person name="Huang K."/>
            <person name="Tropini C."/>
            <person name="Ng K."/>
            <person name="Yu B."/>
        </authorList>
    </citation>
    <scope>NUCLEOTIDE SEQUENCE</scope>
    <source>
        <strain evidence="1">NM01_1-7b</strain>
    </source>
</reference>